<evidence type="ECO:0000256" key="3">
    <source>
        <dbReference type="ARBA" id="ARBA00022723"/>
    </source>
</evidence>
<dbReference type="AlphaFoldDB" id="A0A0E9NLG6"/>
<evidence type="ECO:0000256" key="7">
    <source>
        <dbReference type="ARBA" id="ARBA00023136"/>
    </source>
</evidence>
<dbReference type="GO" id="GO:0016020">
    <property type="term" value="C:membrane"/>
    <property type="evidence" value="ECO:0007669"/>
    <property type="project" value="UniProtKB-SubCell"/>
</dbReference>
<dbReference type="PANTHER" id="PTHR47168:SF1">
    <property type="entry name" value="OS02G0798600 PROTEIN"/>
    <property type="match status" value="1"/>
</dbReference>
<feature type="compositionally biased region" description="Pro residues" evidence="9">
    <location>
        <begin position="291"/>
        <end position="314"/>
    </location>
</feature>
<dbReference type="PROSITE" id="PS50089">
    <property type="entry name" value="ZF_RING_2"/>
    <property type="match status" value="1"/>
</dbReference>
<dbReference type="OMA" id="PVTHERE"/>
<proteinExistence type="predicted"/>
<reference evidence="13 14" key="2">
    <citation type="journal article" date="2014" name="J. Gen. Appl. Microbiol.">
        <title>The early diverging ascomycetous budding yeast Saitoella complicata has three histone deacetylases belonging to the Clr6, Hos2, and Rpd3 lineages.</title>
        <authorList>
            <person name="Nishida H."/>
            <person name="Matsumoto T."/>
            <person name="Kondo S."/>
            <person name="Hamamoto M."/>
            <person name="Yoshikawa H."/>
        </authorList>
    </citation>
    <scope>NUCLEOTIDE SEQUENCE [LARGE SCALE GENOMIC DNA]</scope>
    <source>
        <strain evidence="13 14">NRRL Y-17804</strain>
    </source>
</reference>
<evidence type="ECO:0000256" key="2">
    <source>
        <dbReference type="ARBA" id="ARBA00022692"/>
    </source>
</evidence>
<comment type="subcellular location">
    <subcellularLocation>
        <location evidence="1">Membrane</location>
        <topology evidence="1">Single-pass membrane protein</topology>
    </subcellularLocation>
</comment>
<keyword evidence="6 10" id="KW-1133">Transmembrane helix</keyword>
<feature type="compositionally biased region" description="Basic and acidic residues" evidence="9">
    <location>
        <begin position="381"/>
        <end position="390"/>
    </location>
</feature>
<comment type="caution">
    <text evidence="13">The sequence shown here is derived from an EMBL/GenBank/DDBJ whole genome shotgun (WGS) entry which is preliminary data.</text>
</comment>
<dbReference type="STRING" id="698492.A0A0E9NLG6"/>
<dbReference type="PANTHER" id="PTHR47168">
    <property type="entry name" value="RING ZINC FINGER DOMAIN SUPERFAMILY PROTEIN-RELATED"/>
    <property type="match status" value="1"/>
</dbReference>
<protein>
    <recommendedName>
        <fullName evidence="12">RING-type domain-containing protein</fullName>
    </recommendedName>
</protein>
<evidence type="ECO:0000256" key="11">
    <source>
        <dbReference type="SAM" id="SignalP"/>
    </source>
</evidence>
<feature type="region of interest" description="Disordered" evidence="9">
    <location>
        <begin position="367"/>
        <end position="463"/>
    </location>
</feature>
<evidence type="ECO:0000313" key="14">
    <source>
        <dbReference type="Proteomes" id="UP000033140"/>
    </source>
</evidence>
<dbReference type="GO" id="GO:0008270">
    <property type="term" value="F:zinc ion binding"/>
    <property type="evidence" value="ECO:0007669"/>
    <property type="project" value="UniProtKB-KW"/>
</dbReference>
<feature type="chain" id="PRO_5002430591" description="RING-type domain-containing protein" evidence="11">
    <location>
        <begin position="25"/>
        <end position="529"/>
    </location>
</feature>
<dbReference type="Gene3D" id="3.50.30.30">
    <property type="match status" value="1"/>
</dbReference>
<feature type="transmembrane region" description="Helical" evidence="10">
    <location>
        <begin position="209"/>
        <end position="233"/>
    </location>
</feature>
<keyword evidence="4 8" id="KW-0863">Zinc-finger</keyword>
<keyword evidence="14" id="KW-1185">Reference proteome</keyword>
<keyword evidence="11" id="KW-0732">Signal</keyword>
<keyword evidence="2 10" id="KW-0812">Transmembrane</keyword>
<dbReference type="InterPro" id="IPR013083">
    <property type="entry name" value="Znf_RING/FYVE/PHD"/>
</dbReference>
<feature type="compositionally biased region" description="Polar residues" evidence="9">
    <location>
        <begin position="419"/>
        <end position="435"/>
    </location>
</feature>
<dbReference type="InterPro" id="IPR003137">
    <property type="entry name" value="PA_domain"/>
</dbReference>
<dbReference type="EMBL" id="BACD03000031">
    <property type="protein sequence ID" value="GAO50255.1"/>
    <property type="molecule type" value="Genomic_DNA"/>
</dbReference>
<evidence type="ECO:0000259" key="12">
    <source>
        <dbReference type="PROSITE" id="PS50089"/>
    </source>
</evidence>
<evidence type="ECO:0000256" key="10">
    <source>
        <dbReference type="SAM" id="Phobius"/>
    </source>
</evidence>
<evidence type="ECO:0000256" key="9">
    <source>
        <dbReference type="SAM" id="MobiDB-lite"/>
    </source>
</evidence>
<dbReference type="Pfam" id="PF02225">
    <property type="entry name" value="PA"/>
    <property type="match status" value="1"/>
</dbReference>
<dbReference type="Pfam" id="PF13639">
    <property type="entry name" value="zf-RING_2"/>
    <property type="match status" value="1"/>
</dbReference>
<organism evidence="13 14">
    <name type="scientific">Saitoella complicata (strain BCRC 22490 / CBS 7301 / JCM 7358 / NBRC 10748 / NRRL Y-17804)</name>
    <dbReference type="NCBI Taxonomy" id="698492"/>
    <lineage>
        <taxon>Eukaryota</taxon>
        <taxon>Fungi</taxon>
        <taxon>Dikarya</taxon>
        <taxon>Ascomycota</taxon>
        <taxon>Taphrinomycotina</taxon>
        <taxon>Taphrinomycotina incertae sedis</taxon>
        <taxon>Saitoella</taxon>
    </lineage>
</organism>
<dbReference type="InterPro" id="IPR051653">
    <property type="entry name" value="E3_ligase_sorting_rcpt"/>
</dbReference>
<keyword evidence="3" id="KW-0479">Metal-binding</keyword>
<reference evidence="13 14" key="1">
    <citation type="journal article" date="2011" name="J. Gen. Appl. Microbiol.">
        <title>Draft genome sequencing of the enigmatic yeast Saitoella complicata.</title>
        <authorList>
            <person name="Nishida H."/>
            <person name="Hamamoto M."/>
            <person name="Sugiyama J."/>
        </authorList>
    </citation>
    <scope>NUCLEOTIDE SEQUENCE [LARGE SCALE GENOMIC DNA]</scope>
    <source>
        <strain evidence="13 14">NRRL Y-17804</strain>
    </source>
</reference>
<dbReference type="InterPro" id="IPR001841">
    <property type="entry name" value="Znf_RING"/>
</dbReference>
<dbReference type="SUPFAM" id="SSF57850">
    <property type="entry name" value="RING/U-box"/>
    <property type="match status" value="1"/>
</dbReference>
<evidence type="ECO:0000256" key="8">
    <source>
        <dbReference type="PROSITE-ProRule" id="PRU00175"/>
    </source>
</evidence>
<feature type="compositionally biased region" description="Low complexity" evidence="9">
    <location>
        <begin position="259"/>
        <end position="280"/>
    </location>
</feature>
<feature type="region of interest" description="Disordered" evidence="9">
    <location>
        <begin position="39"/>
        <end position="59"/>
    </location>
</feature>
<feature type="signal peptide" evidence="11">
    <location>
        <begin position="1"/>
        <end position="24"/>
    </location>
</feature>
<evidence type="ECO:0000256" key="1">
    <source>
        <dbReference type="ARBA" id="ARBA00004167"/>
    </source>
</evidence>
<evidence type="ECO:0000256" key="6">
    <source>
        <dbReference type="ARBA" id="ARBA00022989"/>
    </source>
</evidence>
<reference evidence="13 14" key="3">
    <citation type="journal article" date="2015" name="Genome Announc.">
        <title>Draft Genome Sequence of the Archiascomycetous Yeast Saitoella complicata.</title>
        <authorList>
            <person name="Yamauchi K."/>
            <person name="Kondo S."/>
            <person name="Hamamoto M."/>
            <person name="Takahashi Y."/>
            <person name="Ogura Y."/>
            <person name="Hayashi T."/>
            <person name="Nishida H."/>
        </authorList>
    </citation>
    <scope>NUCLEOTIDE SEQUENCE [LARGE SCALE GENOMIC DNA]</scope>
    <source>
        <strain evidence="13 14">NRRL Y-17804</strain>
    </source>
</reference>
<dbReference type="CDD" id="cd16454">
    <property type="entry name" value="RING-H2_PA-TM-RING"/>
    <property type="match status" value="1"/>
</dbReference>
<keyword evidence="5" id="KW-0862">Zinc</keyword>
<dbReference type="Gene3D" id="3.30.40.10">
    <property type="entry name" value="Zinc/RING finger domain, C3HC4 (zinc finger)"/>
    <property type="match status" value="1"/>
</dbReference>
<feature type="compositionally biased region" description="Basic and acidic residues" evidence="9">
    <location>
        <begin position="408"/>
        <end position="418"/>
    </location>
</feature>
<feature type="compositionally biased region" description="Basic and acidic residues" evidence="9">
    <location>
        <begin position="439"/>
        <end position="454"/>
    </location>
</feature>
<feature type="region of interest" description="Disordered" evidence="9">
    <location>
        <begin position="258"/>
        <end position="316"/>
    </location>
</feature>
<dbReference type="Proteomes" id="UP000033140">
    <property type="component" value="Unassembled WGS sequence"/>
</dbReference>
<gene>
    <name evidence="13" type="ORF">G7K_4387-t1</name>
</gene>
<sequence length="529" mass="56729">MPRYLSILAPLAIFFVLFLISTSSLPPLFTTPNARIILTHPSSSPPSSPSDPDRGHPTNKTFDALEALFGPTIPPTGIVGQLFLADPRDGCGVGSLVGGEAMVDKIVVVLRGGACTFLQKDLNAARIPGAKAVLIGDVERRPGERGSGGELVRMGPIADAPLPALFISHTTYTHLLSAFSPPSSHDPSLGHHPPQPPTLHILPSPSPPLLSTLLLLFFSPLTLLSALVFLWALRRRRERVAMRASEECVRRMPVRVYGATSTSPSTSTTTSPPSTAPASPGTDLPLTSPTGTPPAPVPASTPTPPAPPSLPFSPPQLEKHPDCPICLEDYTPGELLLTLPCGHEYHKACVEPWLVKRRRVCPICKRDVSVGIGGGGQGEGSQREGGEAGRKSGGGGLGVHLVRSHIGLRQDLDSDMNEKSLQQRQTKPTHPTTPSQRRRNQEKQKSSTPDHDPPPHGPSLSPLFSPCHCREKGCNFVFASPSMAHKQQNENCPTGSSIAPNPLYTTRFPFWHPRHRYYITSPEAAVPPI</sequence>
<dbReference type="SMART" id="SM00184">
    <property type="entry name" value="RING"/>
    <property type="match status" value="1"/>
</dbReference>
<accession>A0A0E9NLG6</accession>
<evidence type="ECO:0000256" key="4">
    <source>
        <dbReference type="ARBA" id="ARBA00022771"/>
    </source>
</evidence>
<evidence type="ECO:0000313" key="13">
    <source>
        <dbReference type="EMBL" id="GAO50255.1"/>
    </source>
</evidence>
<name>A0A0E9NLG6_SAICN</name>
<keyword evidence="7 10" id="KW-0472">Membrane</keyword>
<evidence type="ECO:0000256" key="5">
    <source>
        <dbReference type="ARBA" id="ARBA00022833"/>
    </source>
</evidence>
<feature type="domain" description="RING-type" evidence="12">
    <location>
        <begin position="323"/>
        <end position="365"/>
    </location>
</feature>